<sequence>MSDFVMPSLGADMESGKLVEWLVKPGDAVHSGDVVAVVETHKGAIDVEIFENGTIAELVAREGETVPVGGVLAQLRSSAEAAVTAPGRPAPPPALGPAQKAGVPPVPDRSAPAGRIKVSPAARRLAAELGIDPEALSGTGVDGSVSLADVELARARGATAPAPLPSARKRGFDPAEMRRAIAAAVSRSKREIPHYYLSSTIDMAASLAWLAGYNEARPPGERMLAGALLLKATALALSKHPQLNGFWRDDAFVQAEDINIGWAISLRGGGLVAPAIHAVDRIPLPELMARLRDLVARARSGGLRSSELMDSTVTVTSLGERGADSVTGVIYPPQVAILGFGRISERPWISDGQIVSRPLVEVSIAADHRASDGHVGGLLLFAIEQLLQEPEKL</sequence>
<keyword evidence="4 7" id="KW-0808">Transferase</keyword>
<keyword evidence="6 7" id="KW-0012">Acyltransferase</keyword>
<accession>G6E6V1</accession>
<name>G6E6V1_9SPHN</name>
<evidence type="ECO:0000313" key="12">
    <source>
        <dbReference type="Proteomes" id="UP000004030"/>
    </source>
</evidence>
<evidence type="ECO:0000313" key="11">
    <source>
        <dbReference type="EMBL" id="EHJ62997.1"/>
    </source>
</evidence>
<dbReference type="Gene3D" id="2.40.50.100">
    <property type="match status" value="1"/>
</dbReference>
<protein>
    <recommendedName>
        <fullName evidence="7">Dihydrolipoamide acetyltransferase component of pyruvate dehydrogenase complex</fullName>
        <ecNumber evidence="7">2.3.1.-</ecNumber>
    </recommendedName>
</protein>
<evidence type="ECO:0000256" key="3">
    <source>
        <dbReference type="ARBA" id="ARBA00011484"/>
    </source>
</evidence>
<dbReference type="STRING" id="1088721.JI59_00450"/>
<dbReference type="Gene3D" id="3.30.559.10">
    <property type="entry name" value="Chloramphenicol acetyltransferase-like domain"/>
    <property type="match status" value="1"/>
</dbReference>
<comment type="caution">
    <text evidence="11">The sequence shown here is derived from an EMBL/GenBank/DDBJ whole genome shotgun (WGS) entry which is preliminary data.</text>
</comment>
<feature type="domain" description="Lipoyl-binding" evidence="9">
    <location>
        <begin position="1"/>
        <end position="76"/>
    </location>
</feature>
<dbReference type="EC" id="2.3.1.-" evidence="7"/>
<dbReference type="Pfam" id="PF00198">
    <property type="entry name" value="2-oxoacid_dh"/>
    <property type="match status" value="1"/>
</dbReference>
<dbReference type="PANTHER" id="PTHR43178">
    <property type="entry name" value="DIHYDROLIPOAMIDE ACETYLTRANSFERASE COMPONENT OF PYRUVATE DEHYDROGENASE COMPLEX"/>
    <property type="match status" value="1"/>
</dbReference>
<dbReference type="Proteomes" id="UP000004030">
    <property type="component" value="Unassembled WGS sequence"/>
</dbReference>
<dbReference type="SUPFAM" id="SSF47005">
    <property type="entry name" value="Peripheral subunit-binding domain of 2-oxo acid dehydrogenase complex"/>
    <property type="match status" value="1"/>
</dbReference>
<keyword evidence="11" id="KW-0670">Pyruvate</keyword>
<dbReference type="PROSITE" id="PS00189">
    <property type="entry name" value="LIPOYL"/>
    <property type="match status" value="1"/>
</dbReference>
<comment type="subunit">
    <text evidence="3">Forms a 24-polypeptide structural core with octahedral symmetry.</text>
</comment>
<dbReference type="Gene3D" id="4.10.320.10">
    <property type="entry name" value="E3-binding domain"/>
    <property type="match status" value="1"/>
</dbReference>
<dbReference type="InterPro" id="IPR000089">
    <property type="entry name" value="Biotin_lipoyl"/>
</dbReference>
<comment type="cofactor">
    <cofactor evidence="1 7">
        <name>(R)-lipoate</name>
        <dbReference type="ChEBI" id="CHEBI:83088"/>
    </cofactor>
</comment>
<organism evidence="11 12">
    <name type="scientific">Novosphingobium pentaromativorans US6-1</name>
    <dbReference type="NCBI Taxonomy" id="1088721"/>
    <lineage>
        <taxon>Bacteria</taxon>
        <taxon>Pseudomonadati</taxon>
        <taxon>Pseudomonadota</taxon>
        <taxon>Alphaproteobacteria</taxon>
        <taxon>Sphingomonadales</taxon>
        <taxon>Sphingomonadaceae</taxon>
        <taxon>Novosphingobium</taxon>
    </lineage>
</organism>
<dbReference type="GO" id="GO:0031405">
    <property type="term" value="F:lipoic acid binding"/>
    <property type="evidence" value="ECO:0007669"/>
    <property type="project" value="TreeGrafter"/>
</dbReference>
<dbReference type="InterPro" id="IPR023213">
    <property type="entry name" value="CAT-like_dom_sf"/>
</dbReference>
<keyword evidence="5 7" id="KW-0450">Lipoyl</keyword>
<dbReference type="GO" id="GO:0016407">
    <property type="term" value="F:acetyltransferase activity"/>
    <property type="evidence" value="ECO:0007669"/>
    <property type="project" value="TreeGrafter"/>
</dbReference>
<dbReference type="InterPro" id="IPR036625">
    <property type="entry name" value="E3-bd_dom_sf"/>
</dbReference>
<evidence type="ECO:0000259" key="10">
    <source>
        <dbReference type="PROSITE" id="PS51826"/>
    </source>
</evidence>
<dbReference type="SUPFAM" id="SSF51230">
    <property type="entry name" value="Single hybrid motif"/>
    <property type="match status" value="1"/>
</dbReference>
<dbReference type="RefSeq" id="WP_007010989.1">
    <property type="nucleotide sequence ID" value="NZ_AGFM01000002.1"/>
</dbReference>
<dbReference type="PANTHER" id="PTHR43178:SF5">
    <property type="entry name" value="LIPOAMIDE ACYLTRANSFERASE COMPONENT OF BRANCHED-CHAIN ALPHA-KETO ACID DEHYDROGENASE COMPLEX, MITOCHONDRIAL"/>
    <property type="match status" value="1"/>
</dbReference>
<dbReference type="GO" id="GO:0005737">
    <property type="term" value="C:cytoplasm"/>
    <property type="evidence" value="ECO:0007669"/>
    <property type="project" value="TreeGrafter"/>
</dbReference>
<evidence type="ECO:0000256" key="5">
    <source>
        <dbReference type="ARBA" id="ARBA00022823"/>
    </source>
</evidence>
<comment type="similarity">
    <text evidence="2 7">Belongs to the 2-oxoacid dehydrogenase family.</text>
</comment>
<evidence type="ECO:0000256" key="1">
    <source>
        <dbReference type="ARBA" id="ARBA00001938"/>
    </source>
</evidence>
<feature type="domain" description="Peripheral subunit-binding (PSBD)" evidence="10">
    <location>
        <begin position="117"/>
        <end position="154"/>
    </location>
</feature>
<dbReference type="InterPro" id="IPR001078">
    <property type="entry name" value="2-oxoacid_DH_actylTfrase"/>
</dbReference>
<dbReference type="AlphaFoldDB" id="G6E6V1"/>
<dbReference type="Pfam" id="PF02817">
    <property type="entry name" value="E3_binding"/>
    <property type="match status" value="1"/>
</dbReference>
<reference evidence="11 12" key="1">
    <citation type="journal article" date="2012" name="J. Bacteriol.">
        <title>Genome sequence of benzo(a)pyrene-degrading bacterium Novosphingobium pentaromativorans US6-1.</title>
        <authorList>
            <person name="Luo Y.R."/>
            <person name="Kang S.G."/>
            <person name="Kim S.J."/>
            <person name="Kim M.R."/>
            <person name="Li N."/>
            <person name="Lee J.H."/>
            <person name="Kwon K.K."/>
        </authorList>
    </citation>
    <scope>NUCLEOTIDE SEQUENCE [LARGE SCALE GENOMIC DNA]</scope>
    <source>
        <strain evidence="11 12">US6-1</strain>
    </source>
</reference>
<dbReference type="OrthoDB" id="9805770at2"/>
<evidence type="ECO:0000259" key="9">
    <source>
        <dbReference type="PROSITE" id="PS50968"/>
    </source>
</evidence>
<dbReference type="CDD" id="cd06849">
    <property type="entry name" value="lipoyl_domain"/>
    <property type="match status" value="1"/>
</dbReference>
<feature type="region of interest" description="Disordered" evidence="8">
    <location>
        <begin position="82"/>
        <end position="117"/>
    </location>
</feature>
<dbReference type="InterPro" id="IPR011053">
    <property type="entry name" value="Single_hybrid_motif"/>
</dbReference>
<dbReference type="KEGG" id="npn:JI59_00450"/>
<gene>
    <name evidence="11" type="ORF">NSU_0072</name>
</gene>
<dbReference type="PROSITE" id="PS51826">
    <property type="entry name" value="PSBD"/>
    <property type="match status" value="1"/>
</dbReference>
<evidence type="ECO:0000256" key="7">
    <source>
        <dbReference type="RuleBase" id="RU003423"/>
    </source>
</evidence>
<evidence type="ECO:0000256" key="6">
    <source>
        <dbReference type="ARBA" id="ARBA00023315"/>
    </source>
</evidence>
<dbReference type="SUPFAM" id="SSF52777">
    <property type="entry name" value="CoA-dependent acyltransferases"/>
    <property type="match status" value="1"/>
</dbReference>
<dbReference type="InterPro" id="IPR003016">
    <property type="entry name" value="2-oxoA_DH_lipoyl-BS"/>
</dbReference>
<proteinExistence type="inferred from homology"/>
<dbReference type="eggNOG" id="COG0508">
    <property type="taxonomic scope" value="Bacteria"/>
</dbReference>
<keyword evidence="12" id="KW-1185">Reference proteome</keyword>
<dbReference type="InterPro" id="IPR004167">
    <property type="entry name" value="PSBD"/>
</dbReference>
<dbReference type="Pfam" id="PF00364">
    <property type="entry name" value="Biotin_lipoyl"/>
    <property type="match status" value="1"/>
</dbReference>
<evidence type="ECO:0000256" key="8">
    <source>
        <dbReference type="SAM" id="MobiDB-lite"/>
    </source>
</evidence>
<dbReference type="PATRIC" id="fig|1088721.3.peg.72"/>
<dbReference type="EMBL" id="AGFM01000002">
    <property type="protein sequence ID" value="EHJ62997.1"/>
    <property type="molecule type" value="Genomic_DNA"/>
</dbReference>
<evidence type="ECO:0000256" key="4">
    <source>
        <dbReference type="ARBA" id="ARBA00022679"/>
    </source>
</evidence>
<evidence type="ECO:0000256" key="2">
    <source>
        <dbReference type="ARBA" id="ARBA00007317"/>
    </source>
</evidence>
<dbReference type="PROSITE" id="PS50968">
    <property type="entry name" value="BIOTINYL_LIPOYL"/>
    <property type="match status" value="1"/>
</dbReference>
<dbReference type="InterPro" id="IPR050743">
    <property type="entry name" value="2-oxoacid_DH_E2_comp"/>
</dbReference>